<dbReference type="InterPro" id="IPR022907">
    <property type="entry name" value="VapC_family"/>
</dbReference>
<comment type="function">
    <text evidence="5">Toxic component of a toxin-antitoxin (TA) system. An RNase.</text>
</comment>
<feature type="region of interest" description="Disordered" evidence="6">
    <location>
        <begin position="147"/>
        <end position="166"/>
    </location>
</feature>
<comment type="cofactor">
    <cofactor evidence="5">
        <name>Mg(2+)</name>
        <dbReference type="ChEBI" id="CHEBI:18420"/>
    </cofactor>
</comment>
<keyword evidence="2 5" id="KW-0540">Nuclease</keyword>
<keyword evidence="4 5" id="KW-0378">Hydrolase</keyword>
<reference evidence="8 9" key="1">
    <citation type="journal article" date="2020" name="Microorganisms">
        <title>Osmotic Adaptation and Compatible Solute Biosynthesis of Phototrophic Bacteria as Revealed from Genome Analyses.</title>
        <authorList>
            <person name="Imhoff J.F."/>
            <person name="Rahn T."/>
            <person name="Kunzel S."/>
            <person name="Keller A."/>
            <person name="Neulinger S.C."/>
        </authorList>
    </citation>
    <scope>NUCLEOTIDE SEQUENCE [LARGE SCALE GENOMIC DNA]</scope>
    <source>
        <strain evidence="8 9">DSM 15382</strain>
    </source>
</reference>
<accession>A0ABS1D6Y0</accession>
<keyword evidence="1 5" id="KW-1277">Toxin-antitoxin system</keyword>
<dbReference type="InterPro" id="IPR029060">
    <property type="entry name" value="PIN-like_dom_sf"/>
</dbReference>
<dbReference type="Gene3D" id="3.40.50.1010">
    <property type="entry name" value="5'-nuclease"/>
    <property type="match status" value="1"/>
</dbReference>
<dbReference type="EC" id="3.1.-.-" evidence="5"/>
<keyword evidence="9" id="KW-1185">Reference proteome</keyword>
<dbReference type="Proteomes" id="UP000697995">
    <property type="component" value="Unassembled WGS sequence"/>
</dbReference>
<evidence type="ECO:0000256" key="6">
    <source>
        <dbReference type="SAM" id="MobiDB-lite"/>
    </source>
</evidence>
<gene>
    <name evidence="5" type="primary">vapC</name>
    <name evidence="8" type="ORF">CKO45_29510</name>
</gene>
<evidence type="ECO:0000256" key="3">
    <source>
        <dbReference type="ARBA" id="ARBA00022723"/>
    </source>
</evidence>
<dbReference type="Pfam" id="PF01850">
    <property type="entry name" value="PIN"/>
    <property type="match status" value="1"/>
</dbReference>
<evidence type="ECO:0000256" key="2">
    <source>
        <dbReference type="ARBA" id="ARBA00022722"/>
    </source>
</evidence>
<keyword evidence="5" id="KW-0800">Toxin</keyword>
<evidence type="ECO:0000256" key="4">
    <source>
        <dbReference type="ARBA" id="ARBA00022801"/>
    </source>
</evidence>
<dbReference type="CDD" id="cd09874">
    <property type="entry name" value="PIN_MT3492-like"/>
    <property type="match status" value="1"/>
</dbReference>
<evidence type="ECO:0000256" key="5">
    <source>
        <dbReference type="HAMAP-Rule" id="MF_00265"/>
    </source>
</evidence>
<feature type="domain" description="PIN" evidence="7">
    <location>
        <begin position="12"/>
        <end position="132"/>
    </location>
</feature>
<keyword evidence="3 5" id="KW-0479">Metal-binding</keyword>
<feature type="binding site" evidence="5">
    <location>
        <position position="12"/>
    </location>
    <ligand>
        <name>Mg(2+)</name>
        <dbReference type="ChEBI" id="CHEBI:18420"/>
    </ligand>
</feature>
<evidence type="ECO:0000313" key="8">
    <source>
        <dbReference type="EMBL" id="MBK1662326.1"/>
    </source>
</evidence>
<organism evidence="8 9">
    <name type="scientific">Paracraurococcus ruber</name>
    <dbReference type="NCBI Taxonomy" id="77675"/>
    <lineage>
        <taxon>Bacteria</taxon>
        <taxon>Pseudomonadati</taxon>
        <taxon>Pseudomonadota</taxon>
        <taxon>Alphaproteobacteria</taxon>
        <taxon>Acetobacterales</taxon>
        <taxon>Roseomonadaceae</taxon>
        <taxon>Paracraurococcus</taxon>
    </lineage>
</organism>
<protein>
    <recommendedName>
        <fullName evidence="5">Ribonuclease VapC</fullName>
        <shortName evidence="5">RNase VapC</shortName>
        <ecNumber evidence="5">3.1.-.-</ecNumber>
    </recommendedName>
    <alternativeName>
        <fullName evidence="5">Toxin VapC</fullName>
    </alternativeName>
</protein>
<feature type="binding site" evidence="5">
    <location>
        <position position="109"/>
    </location>
    <ligand>
        <name>Mg(2+)</name>
        <dbReference type="ChEBI" id="CHEBI:18420"/>
    </ligand>
</feature>
<sequence>MVTWFCRSSLSDSSLLVAALWGGERPAPARDWLAAHPADLAISPWVATEFAAVLARALRAGQVTAAARDAMAARFDILAARSLRLLPIDAATFGAAAGFAMRAGLGAGDALHLAVCAAEGARLCTLDRRLAAAGPGLGVATELVRAAGKRPGQPHEPLASGGAAGR</sequence>
<comment type="caution">
    <text evidence="8">The sequence shown here is derived from an EMBL/GenBank/DDBJ whole genome shotgun (WGS) entry which is preliminary data.</text>
</comment>
<name>A0ABS1D6Y0_9PROT</name>
<evidence type="ECO:0000256" key="1">
    <source>
        <dbReference type="ARBA" id="ARBA00022649"/>
    </source>
</evidence>
<dbReference type="InterPro" id="IPR002716">
    <property type="entry name" value="PIN_dom"/>
</dbReference>
<comment type="similarity">
    <text evidence="5">Belongs to the PINc/VapC protein family.</text>
</comment>
<evidence type="ECO:0000313" key="9">
    <source>
        <dbReference type="Proteomes" id="UP000697995"/>
    </source>
</evidence>
<evidence type="ECO:0000259" key="7">
    <source>
        <dbReference type="Pfam" id="PF01850"/>
    </source>
</evidence>
<dbReference type="SUPFAM" id="SSF88723">
    <property type="entry name" value="PIN domain-like"/>
    <property type="match status" value="1"/>
</dbReference>
<dbReference type="HAMAP" id="MF_00265">
    <property type="entry name" value="VapC_Nob1"/>
    <property type="match status" value="1"/>
</dbReference>
<keyword evidence="5" id="KW-0460">Magnesium</keyword>
<proteinExistence type="inferred from homology"/>
<dbReference type="EMBL" id="NRSG01000520">
    <property type="protein sequence ID" value="MBK1662326.1"/>
    <property type="molecule type" value="Genomic_DNA"/>
</dbReference>